<protein>
    <submittedName>
        <fullName evidence="2">Uncharacterized protein</fullName>
    </submittedName>
</protein>
<dbReference type="EMBL" id="JACMYH010000001">
    <property type="protein sequence ID" value="MBC2677573.1"/>
    <property type="molecule type" value="Genomic_DNA"/>
</dbReference>
<feature type="region of interest" description="Disordered" evidence="1">
    <location>
        <begin position="1"/>
        <end position="72"/>
    </location>
</feature>
<comment type="caution">
    <text evidence="2">The sequence shown here is derived from an EMBL/GenBank/DDBJ whole genome shotgun (WGS) entry which is preliminary data.</text>
</comment>
<name>A0A7X1G316_9PSED</name>
<organism evidence="2 3">
    <name type="scientific">Pseudomonas baltica</name>
    <dbReference type="NCBI Taxonomy" id="2762576"/>
    <lineage>
        <taxon>Bacteria</taxon>
        <taxon>Pseudomonadati</taxon>
        <taxon>Pseudomonadota</taxon>
        <taxon>Gammaproteobacteria</taxon>
        <taxon>Pseudomonadales</taxon>
        <taxon>Pseudomonadaceae</taxon>
        <taxon>Pseudomonas</taxon>
    </lineage>
</organism>
<reference evidence="2 3" key="1">
    <citation type="submission" date="2020-08" db="EMBL/GenBank/DDBJ databases">
        <title>Pseudomonas sp. nov.</title>
        <authorList>
            <person name="Gieschler S."/>
            <person name="Fiedler G."/>
            <person name="Brinks E."/>
            <person name="Boehnlein C."/>
            <person name="Franz C.M.A.P."/>
            <person name="Kabisch J."/>
        </authorList>
    </citation>
    <scope>NUCLEOTIDE SEQUENCE [LARGE SCALE GENOMIC DNA]</scope>
    <source>
        <strain evidence="2 3">MBT-2</strain>
    </source>
</reference>
<evidence type="ECO:0000313" key="2">
    <source>
        <dbReference type="EMBL" id="MBC2677573.1"/>
    </source>
</evidence>
<keyword evidence="3" id="KW-1185">Reference proteome</keyword>
<dbReference type="RefSeq" id="WP_185793542.1">
    <property type="nucleotide sequence ID" value="NZ_JACMYH010000001.1"/>
</dbReference>
<dbReference type="AlphaFoldDB" id="A0A7X1G316"/>
<dbReference type="Proteomes" id="UP000546173">
    <property type="component" value="Unassembled WGS sequence"/>
</dbReference>
<evidence type="ECO:0000313" key="3">
    <source>
        <dbReference type="Proteomes" id="UP000546173"/>
    </source>
</evidence>
<sequence>MVQDNNHPDNPYQGPAEPGSGEEGYPDIHEKDEKHDEHDDDQDGSPGNKAVDEPGRNAPVDEDEEHSLGNSL</sequence>
<evidence type="ECO:0000256" key="1">
    <source>
        <dbReference type="SAM" id="MobiDB-lite"/>
    </source>
</evidence>
<accession>A0A7X1G316</accession>
<gene>
    <name evidence="2" type="ORF">H7993_04135</name>
</gene>
<feature type="compositionally biased region" description="Basic and acidic residues" evidence="1">
    <location>
        <begin position="26"/>
        <end position="37"/>
    </location>
</feature>
<proteinExistence type="predicted"/>